<dbReference type="InterPro" id="IPR041492">
    <property type="entry name" value="HAD_2"/>
</dbReference>
<dbReference type="SUPFAM" id="SSF56784">
    <property type="entry name" value="HAD-like"/>
    <property type="match status" value="1"/>
</dbReference>
<evidence type="ECO:0000313" key="2">
    <source>
        <dbReference type="Proteomes" id="UP001063350"/>
    </source>
</evidence>
<accession>A0A915UBB2</accession>
<dbReference type="Gene3D" id="1.10.150.240">
    <property type="entry name" value="Putative phosphatase, domain 2"/>
    <property type="match status" value="1"/>
</dbReference>
<evidence type="ECO:0000313" key="1">
    <source>
        <dbReference type="EMBL" id="BCO10520.1"/>
    </source>
</evidence>
<keyword evidence="2" id="KW-1185">Reference proteome</keyword>
<dbReference type="InterPro" id="IPR036412">
    <property type="entry name" value="HAD-like_sf"/>
</dbReference>
<dbReference type="InterPro" id="IPR050155">
    <property type="entry name" value="HAD-like_hydrolase_sf"/>
</dbReference>
<organism evidence="1 2">
    <name type="scientific">Desulfolithobacter dissulfuricans</name>
    <dbReference type="NCBI Taxonomy" id="2795293"/>
    <lineage>
        <taxon>Bacteria</taxon>
        <taxon>Pseudomonadati</taxon>
        <taxon>Thermodesulfobacteriota</taxon>
        <taxon>Desulfobulbia</taxon>
        <taxon>Desulfobulbales</taxon>
        <taxon>Desulfobulbaceae</taxon>
        <taxon>Desulfolithobacter</taxon>
    </lineage>
</organism>
<dbReference type="InterPro" id="IPR023214">
    <property type="entry name" value="HAD_sf"/>
</dbReference>
<dbReference type="SFLD" id="SFLDS00003">
    <property type="entry name" value="Haloacid_Dehalogenase"/>
    <property type="match status" value="1"/>
</dbReference>
<proteinExistence type="predicted"/>
<dbReference type="PANTHER" id="PTHR43434">
    <property type="entry name" value="PHOSPHOGLYCOLATE PHOSPHATASE"/>
    <property type="match status" value="1"/>
</dbReference>
<dbReference type="PANTHER" id="PTHR43434:SF20">
    <property type="entry name" value="5'-NUCLEOTIDASE"/>
    <property type="match status" value="1"/>
</dbReference>
<dbReference type="SFLD" id="SFLDG01129">
    <property type="entry name" value="C1.5:_HAD__Beta-PGM__Phosphata"/>
    <property type="match status" value="1"/>
</dbReference>
<dbReference type="Proteomes" id="UP001063350">
    <property type="component" value="Chromosome"/>
</dbReference>
<name>A0A915UBB2_9BACT</name>
<dbReference type="InterPro" id="IPR023198">
    <property type="entry name" value="PGP-like_dom2"/>
</dbReference>
<reference evidence="1" key="1">
    <citation type="submission" date="2020-12" db="EMBL/GenBank/DDBJ databases">
        <title>Desulfobium dissulfuricans gen. nov., sp. nov., a novel mesophilic, sulfate-reducing bacterium isolated from a deep-sea hydrothermal vent.</title>
        <authorList>
            <person name="Hashimoto Y."/>
            <person name="Tame A."/>
            <person name="Sawayama S."/>
            <person name="Miyazaki J."/>
            <person name="Takai K."/>
            <person name="Nakagawa S."/>
        </authorList>
    </citation>
    <scope>NUCLEOTIDE SEQUENCE</scope>
    <source>
        <strain evidence="1">GF1</strain>
    </source>
</reference>
<dbReference type="GO" id="GO:0004713">
    <property type="term" value="F:protein tyrosine kinase activity"/>
    <property type="evidence" value="ECO:0007669"/>
    <property type="project" value="TreeGrafter"/>
</dbReference>
<protein>
    <submittedName>
        <fullName evidence="1">Haloacid dehalogenase</fullName>
    </submittedName>
</protein>
<dbReference type="RefSeq" id="WP_267927247.1">
    <property type="nucleotide sequence ID" value="NZ_AP024233.1"/>
</dbReference>
<dbReference type="EMBL" id="AP024233">
    <property type="protein sequence ID" value="BCO10520.1"/>
    <property type="molecule type" value="Genomic_DNA"/>
</dbReference>
<dbReference type="Pfam" id="PF13419">
    <property type="entry name" value="HAD_2"/>
    <property type="match status" value="1"/>
</dbReference>
<sequence>MHIDLLFDLDGTLCDPRTGIVRSFNHALRALGRPELPGEELEQFIGPPLEQAFETLLPGSDETVIAQAVAAFRKRYVATGWRENMVYGGVHEVLQGLRSKGYTMAVCTAKRTDIASMILEHFQLSPYFAGVFGADLAATKSRLVARLLENNLCSDYTWMIGDRCYDILAATDNGLRSVGVLWGYGSAEELEQCLPSLFARLPHDLKNIHFS</sequence>
<dbReference type="KEGG" id="ddu:GF1_28960"/>
<dbReference type="AlphaFoldDB" id="A0A915UBB2"/>
<dbReference type="GO" id="GO:0005829">
    <property type="term" value="C:cytosol"/>
    <property type="evidence" value="ECO:0007669"/>
    <property type="project" value="TreeGrafter"/>
</dbReference>
<dbReference type="Gene3D" id="3.40.50.1000">
    <property type="entry name" value="HAD superfamily/HAD-like"/>
    <property type="match status" value="1"/>
</dbReference>
<gene>
    <name evidence="1" type="ORF">GF1_28960</name>
</gene>